<feature type="transmembrane region" description="Helical" evidence="1">
    <location>
        <begin position="111"/>
        <end position="139"/>
    </location>
</feature>
<feature type="transmembrane region" description="Helical" evidence="1">
    <location>
        <begin position="256"/>
        <end position="274"/>
    </location>
</feature>
<organism evidence="2">
    <name type="scientific">termite gut metagenome</name>
    <dbReference type="NCBI Taxonomy" id="433724"/>
    <lineage>
        <taxon>unclassified sequences</taxon>
        <taxon>metagenomes</taxon>
        <taxon>organismal metagenomes</taxon>
    </lineage>
</organism>
<sequence>MLFYVIYIFVIAVLLLIDYSRKSNGKIASMALFIVIIVSGIRENVGYDFANYVSFYLLENASEPGFNLINRGLKLFGLNYHWMFILFSFATIIFVFKGIKYYTLHTNIAFFIYILIPGLYLNSFSIVRQAIAIAILFYGYRFLYNKKLVKYTIIVIAAASFHYSSLFAIPFFLVSLKVKKMKYWIYYLVIIASIFLSKINFIPMIFEKVLGSTSYLTYAAYDDGGISFSKILILNIFILIILFFYKRMSDIDKTMFFFLVLAVSIVTIFGSIGAVTRFSYYFRIFEIILISDVIYLLKSKYNKLILLVFVLGYYGIMFFHAISYDLKLEYFPKMTPYQTMFE</sequence>
<feature type="transmembrane region" description="Helical" evidence="1">
    <location>
        <begin position="280"/>
        <end position="297"/>
    </location>
</feature>
<dbReference type="EMBL" id="SNRY01000001">
    <property type="protein sequence ID" value="KAA6352594.1"/>
    <property type="molecule type" value="Genomic_DNA"/>
</dbReference>
<reference evidence="2" key="1">
    <citation type="submission" date="2019-03" db="EMBL/GenBank/DDBJ databases">
        <title>Single cell metagenomics reveals metabolic interactions within the superorganism composed of flagellate Streblomastix strix and complex community of Bacteroidetes bacteria on its surface.</title>
        <authorList>
            <person name="Treitli S.C."/>
            <person name="Kolisko M."/>
            <person name="Husnik F."/>
            <person name="Keeling P."/>
            <person name="Hampl V."/>
        </authorList>
    </citation>
    <scope>NUCLEOTIDE SEQUENCE</scope>
    <source>
        <strain evidence="2">STM</strain>
    </source>
</reference>
<protein>
    <submittedName>
        <fullName evidence="2">Transmembrane protein EpsG</fullName>
    </submittedName>
</protein>
<name>A0A5J4T2H7_9ZZZZ</name>
<proteinExistence type="predicted"/>
<feature type="transmembrane region" description="Helical" evidence="1">
    <location>
        <begin position="151"/>
        <end position="173"/>
    </location>
</feature>
<keyword evidence="1" id="KW-1133">Transmembrane helix</keyword>
<feature type="transmembrane region" description="Helical" evidence="1">
    <location>
        <begin position="185"/>
        <end position="206"/>
    </location>
</feature>
<feature type="transmembrane region" description="Helical" evidence="1">
    <location>
        <begin position="80"/>
        <end position="99"/>
    </location>
</feature>
<keyword evidence="1 2" id="KW-0812">Transmembrane</keyword>
<comment type="caution">
    <text evidence="2">The sequence shown here is derived from an EMBL/GenBank/DDBJ whole genome shotgun (WGS) entry which is preliminary data.</text>
</comment>
<evidence type="ECO:0000313" key="2">
    <source>
        <dbReference type="EMBL" id="KAA6352594.1"/>
    </source>
</evidence>
<evidence type="ECO:0000256" key="1">
    <source>
        <dbReference type="SAM" id="Phobius"/>
    </source>
</evidence>
<accession>A0A5J4T2H7</accession>
<keyword evidence="1" id="KW-0472">Membrane</keyword>
<feature type="transmembrane region" description="Helical" evidence="1">
    <location>
        <begin position="226"/>
        <end position="244"/>
    </location>
</feature>
<feature type="transmembrane region" description="Helical" evidence="1">
    <location>
        <begin position="28"/>
        <end position="47"/>
    </location>
</feature>
<gene>
    <name evidence="2" type="ORF">EZS27_000046</name>
</gene>
<feature type="transmembrane region" description="Helical" evidence="1">
    <location>
        <begin position="6"/>
        <end position="21"/>
    </location>
</feature>
<feature type="transmembrane region" description="Helical" evidence="1">
    <location>
        <begin position="304"/>
        <end position="324"/>
    </location>
</feature>
<dbReference type="Pfam" id="PF14897">
    <property type="entry name" value="EpsG"/>
    <property type="match status" value="1"/>
</dbReference>
<dbReference type="InterPro" id="IPR049458">
    <property type="entry name" value="EpsG-like"/>
</dbReference>
<dbReference type="AlphaFoldDB" id="A0A5J4T2H7"/>